<evidence type="ECO:0000313" key="3">
    <source>
        <dbReference type="EMBL" id="KAK7744758.1"/>
    </source>
</evidence>
<name>A0AAN9UJX7_9PEZI</name>
<evidence type="ECO:0008006" key="5">
    <source>
        <dbReference type="Google" id="ProtNLM"/>
    </source>
</evidence>
<dbReference type="EMBL" id="JAKJXP020000116">
    <property type="protein sequence ID" value="KAK7744758.1"/>
    <property type="molecule type" value="Genomic_DNA"/>
</dbReference>
<dbReference type="AlphaFoldDB" id="A0AAN9UJX7"/>
<evidence type="ECO:0000256" key="1">
    <source>
        <dbReference type="SAM" id="MobiDB-lite"/>
    </source>
</evidence>
<comment type="caution">
    <text evidence="3">The sequence shown here is derived from an EMBL/GenBank/DDBJ whole genome shotgun (WGS) entry which is preliminary data.</text>
</comment>
<keyword evidence="2" id="KW-0472">Membrane</keyword>
<sequence length="625" mass="70778">MAGDDDREVYVSIVALIISLIALSATVLQVLQTYFASSAAGFARCGVKTMGEWGKYTRRKFKLSDLRFEVEFETPVIFLAPPNNDKGPIPLQPIWYADGTEKSYRETRTLLPKDDKQQREKRSLKELIHTADNERASWVELLAAIQKMEYDSAEWQSSFYYHYSGTETPARFGERTLAVAVQKNIKSWDTMPSSMTKPYATSTICHIIELAAVLGLHWKEFSRNSERYRAEGNGYMLSGAPVSDLGLVFTFQRTGRTLFRENRVIPKDEIKQYCFGVVPTIFCKSADDEERLKFPFDQPEDLAALQLGHPREIADTFTVIGCNANTANCFLEEDKDTIHLFPGKHALIFPSYLSAMAFEVLGMLGRTLHAFGSAFRMLPNPTTYHWEKKSFSMWKLLEAYNEKIEDLEGILVNDQIRMIKKSLENINRARRSSKAESEFTVATLDALHKSLDSVDDYLTNMELEYLVVGILRAHFETVLQLMNEASSERPFDDLNNATPEDKQSDFIGIYFDQVRPKAIETAPKRRFTTPMTGAAAAAAAAAPFSENPAAAGSPNKDDDDDRQTLVSRQQTGLGIDDEKLVNLNTIWCALVFRMLCWLLLHDFHKNDVQMSKSELLGSRLPVYIV</sequence>
<feature type="transmembrane region" description="Helical" evidence="2">
    <location>
        <begin position="9"/>
        <end position="31"/>
    </location>
</feature>
<reference evidence="3 4" key="1">
    <citation type="submission" date="2024-02" db="EMBL/GenBank/DDBJ databases">
        <title>De novo assembly and annotation of 12 fungi associated with fruit tree decline syndrome in Ontario, Canada.</title>
        <authorList>
            <person name="Sulman M."/>
            <person name="Ellouze W."/>
            <person name="Ilyukhin E."/>
        </authorList>
    </citation>
    <scope>NUCLEOTIDE SEQUENCE [LARGE SCALE GENOMIC DNA]</scope>
    <source>
        <strain evidence="3 4">M11/M66-122</strain>
    </source>
</reference>
<evidence type="ECO:0000313" key="4">
    <source>
        <dbReference type="Proteomes" id="UP001320420"/>
    </source>
</evidence>
<organism evidence="3 4">
    <name type="scientific">Diatrype stigma</name>
    <dbReference type="NCBI Taxonomy" id="117547"/>
    <lineage>
        <taxon>Eukaryota</taxon>
        <taxon>Fungi</taxon>
        <taxon>Dikarya</taxon>
        <taxon>Ascomycota</taxon>
        <taxon>Pezizomycotina</taxon>
        <taxon>Sordariomycetes</taxon>
        <taxon>Xylariomycetidae</taxon>
        <taxon>Xylariales</taxon>
        <taxon>Diatrypaceae</taxon>
        <taxon>Diatrype</taxon>
    </lineage>
</organism>
<proteinExistence type="predicted"/>
<keyword evidence="4" id="KW-1185">Reference proteome</keyword>
<accession>A0AAN9UJX7</accession>
<evidence type="ECO:0000256" key="2">
    <source>
        <dbReference type="SAM" id="Phobius"/>
    </source>
</evidence>
<keyword evidence="2" id="KW-1133">Transmembrane helix</keyword>
<gene>
    <name evidence="3" type="ORF">SLS62_010060</name>
</gene>
<protein>
    <recommendedName>
        <fullName evidence="5">Modin</fullName>
    </recommendedName>
</protein>
<keyword evidence="2" id="KW-0812">Transmembrane</keyword>
<dbReference type="Proteomes" id="UP001320420">
    <property type="component" value="Unassembled WGS sequence"/>
</dbReference>
<feature type="region of interest" description="Disordered" evidence="1">
    <location>
        <begin position="543"/>
        <end position="564"/>
    </location>
</feature>